<dbReference type="AlphaFoldDB" id="A0A075AW25"/>
<evidence type="ECO:0000313" key="2">
    <source>
        <dbReference type="EMBL" id="EPZ34357.1"/>
    </source>
</evidence>
<organism evidence="2 3">
    <name type="scientific">Rozella allomycis (strain CSF55)</name>
    <dbReference type="NCBI Taxonomy" id="988480"/>
    <lineage>
        <taxon>Eukaryota</taxon>
        <taxon>Fungi</taxon>
        <taxon>Fungi incertae sedis</taxon>
        <taxon>Cryptomycota</taxon>
        <taxon>Cryptomycota incertae sedis</taxon>
        <taxon>Rozella</taxon>
    </lineage>
</organism>
<protein>
    <recommendedName>
        <fullName evidence="1">NAA35-like TPR repeats domain-containing protein</fullName>
    </recommendedName>
</protein>
<dbReference type="EMBL" id="KE560959">
    <property type="protein sequence ID" value="EPZ34357.1"/>
    <property type="molecule type" value="Genomic_DNA"/>
</dbReference>
<gene>
    <name evidence="2" type="ORF">O9G_000544</name>
</gene>
<evidence type="ECO:0000259" key="1">
    <source>
        <dbReference type="Pfam" id="PF25789"/>
    </source>
</evidence>
<proteinExistence type="predicted"/>
<dbReference type="Pfam" id="PF25789">
    <property type="entry name" value="TPR_NAA35"/>
    <property type="match status" value="1"/>
</dbReference>
<accession>A0A075AW25</accession>
<keyword evidence="3" id="KW-1185">Reference proteome</keyword>
<evidence type="ECO:0000313" key="3">
    <source>
        <dbReference type="Proteomes" id="UP000030755"/>
    </source>
</evidence>
<dbReference type="Proteomes" id="UP000030755">
    <property type="component" value="Unassembled WGS sequence"/>
</dbReference>
<feature type="domain" description="NAA35-like TPR repeats" evidence="1">
    <location>
        <begin position="102"/>
        <end position="246"/>
    </location>
</feature>
<dbReference type="InterPro" id="IPR057982">
    <property type="entry name" value="TPR_NAA35"/>
</dbReference>
<reference evidence="2 3" key="1">
    <citation type="journal article" date="2013" name="Curr. Biol.">
        <title>Shared signatures of parasitism and phylogenomics unite Cryptomycota and microsporidia.</title>
        <authorList>
            <person name="James T.Y."/>
            <person name="Pelin A."/>
            <person name="Bonen L."/>
            <person name="Ahrendt S."/>
            <person name="Sain D."/>
            <person name="Corradi N."/>
            <person name="Stajich J.E."/>
        </authorList>
    </citation>
    <scope>NUCLEOTIDE SEQUENCE [LARGE SCALE GENOMIC DNA]</scope>
    <source>
        <strain evidence="2 3">CSF55</strain>
    </source>
</reference>
<sequence>MLKTLKVALNLLKTQETNIILSKSFDEIIMSSDDCLACLEILRQSSTDLQSSADFFDLEYPKKFCRDFPYRSIDIESTENTLNSYHLFFTLVKSFCESDFCDLETLLEFMEEMAKQQHNIVFKSIIHILYQKKIDIRSMLLNDPHIEYAKASNDSLADDFITKAAQVLDSYILTFFVNKGRRHRNLRKLFKASKSLLDYATIIDSRIKFLSKSSYLNNCLQMWADKFLIKIQIDVLCLSMDFSLYPQYLLPHANKLLLHLTGKILIICHENSKDKKLFECLHFVAKLNLLILCYYKDILPKTNSRQISLSLKVSFKHLLKLEPSYFDLINDKETLGMVSTGEILKSIESIYKDYIDEIKKLSLDETLKDLKVKFSNEDSPGSVQISRDSENELNKYLNG</sequence>
<name>A0A075AW25_ROZAC</name>
<dbReference type="HOGENOM" id="CLU_691080_0_0_1"/>